<name>A0A2W5RWT1_VARPD</name>
<feature type="domain" description="HTH lysR-type" evidence="5">
    <location>
        <begin position="1"/>
        <end position="58"/>
    </location>
</feature>
<dbReference type="CDD" id="cd05466">
    <property type="entry name" value="PBP2_LTTR_substrate"/>
    <property type="match status" value="1"/>
</dbReference>
<dbReference type="GO" id="GO:0003700">
    <property type="term" value="F:DNA-binding transcription factor activity"/>
    <property type="evidence" value="ECO:0007669"/>
    <property type="project" value="InterPro"/>
</dbReference>
<dbReference type="InterPro" id="IPR005119">
    <property type="entry name" value="LysR_subst-bd"/>
</dbReference>
<dbReference type="SUPFAM" id="SSF46785">
    <property type="entry name" value="Winged helix' DNA-binding domain"/>
    <property type="match status" value="1"/>
</dbReference>
<evidence type="ECO:0000256" key="1">
    <source>
        <dbReference type="ARBA" id="ARBA00009437"/>
    </source>
</evidence>
<dbReference type="Gene3D" id="3.40.190.290">
    <property type="match status" value="1"/>
</dbReference>
<dbReference type="PROSITE" id="PS50931">
    <property type="entry name" value="HTH_LYSR"/>
    <property type="match status" value="1"/>
</dbReference>
<dbReference type="InterPro" id="IPR000847">
    <property type="entry name" value="LysR_HTH_N"/>
</dbReference>
<dbReference type="EMBL" id="QFPP01000107">
    <property type="protein sequence ID" value="PZQ74947.1"/>
    <property type="molecule type" value="Genomic_DNA"/>
</dbReference>
<dbReference type="FunFam" id="1.10.10.10:FF:000001">
    <property type="entry name" value="LysR family transcriptional regulator"/>
    <property type="match status" value="1"/>
</dbReference>
<accession>A0A2W5RWT1</accession>
<evidence type="ECO:0000313" key="7">
    <source>
        <dbReference type="Proteomes" id="UP000249135"/>
    </source>
</evidence>
<dbReference type="PRINTS" id="PR00039">
    <property type="entry name" value="HTHLYSR"/>
</dbReference>
<dbReference type="InterPro" id="IPR036388">
    <property type="entry name" value="WH-like_DNA-bd_sf"/>
</dbReference>
<reference evidence="6 7" key="1">
    <citation type="submission" date="2017-08" db="EMBL/GenBank/DDBJ databases">
        <title>Infants hospitalized years apart are colonized by the same room-sourced microbial strains.</title>
        <authorList>
            <person name="Brooks B."/>
            <person name="Olm M.R."/>
            <person name="Firek B.A."/>
            <person name="Baker R."/>
            <person name="Thomas B.C."/>
            <person name="Morowitz M.J."/>
            <person name="Banfield J.F."/>
        </authorList>
    </citation>
    <scope>NUCLEOTIDE SEQUENCE [LARGE SCALE GENOMIC DNA]</scope>
    <source>
        <strain evidence="6">S2_005_003_R2_41</strain>
    </source>
</reference>
<dbReference type="GO" id="GO:0003677">
    <property type="term" value="F:DNA binding"/>
    <property type="evidence" value="ECO:0007669"/>
    <property type="project" value="UniProtKB-KW"/>
</dbReference>
<evidence type="ECO:0000256" key="2">
    <source>
        <dbReference type="ARBA" id="ARBA00023015"/>
    </source>
</evidence>
<keyword evidence="2" id="KW-0805">Transcription regulation</keyword>
<dbReference type="InterPro" id="IPR036390">
    <property type="entry name" value="WH_DNA-bd_sf"/>
</dbReference>
<dbReference type="PANTHER" id="PTHR30419">
    <property type="entry name" value="HTH-TYPE TRANSCRIPTIONAL REGULATOR YBHD"/>
    <property type="match status" value="1"/>
</dbReference>
<evidence type="ECO:0000256" key="3">
    <source>
        <dbReference type="ARBA" id="ARBA00023125"/>
    </source>
</evidence>
<dbReference type="Pfam" id="PF03466">
    <property type="entry name" value="LysR_substrate"/>
    <property type="match status" value="1"/>
</dbReference>
<dbReference type="GO" id="GO:0005829">
    <property type="term" value="C:cytosol"/>
    <property type="evidence" value="ECO:0007669"/>
    <property type="project" value="TreeGrafter"/>
</dbReference>
<gene>
    <name evidence="6" type="ORF">DI563_10995</name>
</gene>
<proteinExistence type="inferred from homology"/>
<sequence>MELRHLRYFAALAECLNFTRAAQRMHVTQSTLSHQIRQLEEELGQPLFDRIGRKVLLTEAGESFLGYAAKALREVDQGLNELRSGSAALSGELRIGATPTFSMEFLPECLARFMARHPEVKIVAQELSAQDIASGLLGERLDLGVSYQPAETDALWFEPLRSEEMVLVVGRLHPFAQRRRVRMVELHRQPLVLLTPGFATRRLLDECFRHSGAEPLVAVEMNAVMPMLGLVARTGLATIVSEHALPLREELVAVPLEEPTPVRTPGLLWKQRPQQSAALRALAAEIRRMAVRRSRRAADPDDAHNAA</sequence>
<evidence type="ECO:0000259" key="5">
    <source>
        <dbReference type="PROSITE" id="PS50931"/>
    </source>
</evidence>
<comment type="caution">
    <text evidence="6">The sequence shown here is derived from an EMBL/GenBank/DDBJ whole genome shotgun (WGS) entry which is preliminary data.</text>
</comment>
<evidence type="ECO:0000256" key="4">
    <source>
        <dbReference type="ARBA" id="ARBA00023163"/>
    </source>
</evidence>
<dbReference type="Pfam" id="PF00126">
    <property type="entry name" value="HTH_1"/>
    <property type="match status" value="1"/>
</dbReference>
<dbReference type="Gene3D" id="1.10.10.10">
    <property type="entry name" value="Winged helix-like DNA-binding domain superfamily/Winged helix DNA-binding domain"/>
    <property type="match status" value="1"/>
</dbReference>
<dbReference type="Proteomes" id="UP000249135">
    <property type="component" value="Unassembled WGS sequence"/>
</dbReference>
<evidence type="ECO:0000313" key="6">
    <source>
        <dbReference type="EMBL" id="PZQ74947.1"/>
    </source>
</evidence>
<keyword evidence="4" id="KW-0804">Transcription</keyword>
<keyword evidence="3" id="KW-0238">DNA-binding</keyword>
<organism evidence="6 7">
    <name type="scientific">Variovorax paradoxus</name>
    <dbReference type="NCBI Taxonomy" id="34073"/>
    <lineage>
        <taxon>Bacteria</taxon>
        <taxon>Pseudomonadati</taxon>
        <taxon>Pseudomonadota</taxon>
        <taxon>Betaproteobacteria</taxon>
        <taxon>Burkholderiales</taxon>
        <taxon>Comamonadaceae</taxon>
        <taxon>Variovorax</taxon>
    </lineage>
</organism>
<dbReference type="AlphaFoldDB" id="A0A2W5RWT1"/>
<comment type="similarity">
    <text evidence="1">Belongs to the LysR transcriptional regulatory family.</text>
</comment>
<protein>
    <submittedName>
        <fullName evidence="6">LysR family transcriptional regulator</fullName>
    </submittedName>
</protein>
<dbReference type="InterPro" id="IPR050950">
    <property type="entry name" value="HTH-type_LysR_regulators"/>
</dbReference>
<dbReference type="SUPFAM" id="SSF53850">
    <property type="entry name" value="Periplasmic binding protein-like II"/>
    <property type="match status" value="1"/>
</dbReference>